<protein>
    <submittedName>
        <fullName evidence="6">Pimeloyl-ACP methyl ester carboxylesterase</fullName>
    </submittedName>
</protein>
<dbReference type="Pfam" id="PF06441">
    <property type="entry name" value="EHN"/>
    <property type="match status" value="1"/>
</dbReference>
<dbReference type="PANTHER" id="PTHR21661">
    <property type="entry name" value="EPOXIDE HYDROLASE 1-RELATED"/>
    <property type="match status" value="1"/>
</dbReference>
<comment type="caution">
    <text evidence="6">The sequence shown here is derived from an EMBL/GenBank/DDBJ whole genome shotgun (WGS) entry which is preliminary data.</text>
</comment>
<comment type="similarity">
    <text evidence="1">Belongs to the peptidase S33 family.</text>
</comment>
<evidence type="ECO:0000313" key="6">
    <source>
        <dbReference type="EMBL" id="MBB6104284.1"/>
    </source>
</evidence>
<keyword evidence="2" id="KW-0058">Aromatic hydrocarbons catabolism</keyword>
<evidence type="ECO:0000256" key="2">
    <source>
        <dbReference type="ARBA" id="ARBA00022797"/>
    </source>
</evidence>
<dbReference type="PRINTS" id="PR00412">
    <property type="entry name" value="EPOXHYDRLASE"/>
</dbReference>
<dbReference type="PIRSF" id="PIRSF001112">
    <property type="entry name" value="Epoxide_hydrolase"/>
    <property type="match status" value="1"/>
</dbReference>
<dbReference type="GO" id="GO:0097176">
    <property type="term" value="P:epoxide metabolic process"/>
    <property type="evidence" value="ECO:0007669"/>
    <property type="project" value="TreeGrafter"/>
</dbReference>
<accession>A0A7W9TZM6</accession>
<name>A0A7W9TZM6_9BURK</name>
<evidence type="ECO:0000313" key="7">
    <source>
        <dbReference type="Proteomes" id="UP000571554"/>
    </source>
</evidence>
<dbReference type="InterPro" id="IPR010497">
    <property type="entry name" value="Epoxide_hydro_N"/>
</dbReference>
<keyword evidence="3" id="KW-0378">Hydrolase</keyword>
<feature type="active site" description="Nucleophile" evidence="4">
    <location>
        <position position="291"/>
    </location>
</feature>
<feature type="active site" description="Proton acceptor" evidence="4">
    <location>
        <position position="475"/>
    </location>
</feature>
<gene>
    <name evidence="6" type="ORF">F4827_004143</name>
</gene>
<evidence type="ECO:0000259" key="5">
    <source>
        <dbReference type="Pfam" id="PF06441"/>
    </source>
</evidence>
<dbReference type="InterPro" id="IPR016292">
    <property type="entry name" value="Epoxide_hydrolase"/>
</dbReference>
<evidence type="ECO:0000256" key="4">
    <source>
        <dbReference type="PIRSR" id="PIRSR001112-1"/>
    </source>
</evidence>
<dbReference type="Gene3D" id="3.40.50.1820">
    <property type="entry name" value="alpha/beta hydrolase"/>
    <property type="match status" value="1"/>
</dbReference>
<feature type="domain" description="Epoxide hydrolase N-terminal" evidence="5">
    <location>
        <begin position="114"/>
        <end position="222"/>
    </location>
</feature>
<evidence type="ECO:0000256" key="1">
    <source>
        <dbReference type="ARBA" id="ARBA00010088"/>
    </source>
</evidence>
<dbReference type="SUPFAM" id="SSF53474">
    <property type="entry name" value="alpha/beta-Hydrolases"/>
    <property type="match status" value="1"/>
</dbReference>
<organism evidence="6 7">
    <name type="scientific">Paraburkholderia bannensis</name>
    <dbReference type="NCBI Taxonomy" id="765414"/>
    <lineage>
        <taxon>Bacteria</taxon>
        <taxon>Pseudomonadati</taxon>
        <taxon>Pseudomonadota</taxon>
        <taxon>Betaproteobacteria</taxon>
        <taxon>Burkholderiales</taxon>
        <taxon>Burkholderiaceae</taxon>
        <taxon>Paraburkholderia</taxon>
    </lineage>
</organism>
<sequence>MIDINAAFSHHLFEISQAQPIGHIPAHAHQDDIERIVQSLQNLRNAWGKGRSWRRCLHHHRVSAGSSDAHPGVPALMRHNLVHSLVSTFAAPASMTRTGAFSTACLGRSTMYIDRFEIHVPDEAINDLRRRLRATRWANATPAPAWQQGVDNAWLRELVAWWADEFDWRVAERALNQQPQFMADVATDAGGQRVHFVHRRGVGPRPYPLVLTHGWPGSFVEFHALLDRLCDPAAFGADPADAFDVVVPSLPGFAFSPAPAKPGASAFQVADLWAALMRGLGYERFGAQGGDLGAGVSIALASRHSDAVDGIHLNFLPGSYEPTVDAANASLTPAEQDYLREKAEWAVLEGGYAHMHATKPQTAAASLNDSPAGLAAWIGEKFRAWSDCDGVIERRFSKDALLTNLSVYWFTGSIGTSMQMYWENRLQPFRFAAGERVLPPVAFARFPKEINRPPRSWLERVFDVVQWTDMPRGGHFAAMEEPDLLAEDMRRFFRRFR</sequence>
<dbReference type="Proteomes" id="UP000571554">
    <property type="component" value="Unassembled WGS sequence"/>
</dbReference>
<dbReference type="InterPro" id="IPR029058">
    <property type="entry name" value="AB_hydrolase_fold"/>
</dbReference>
<dbReference type="AlphaFoldDB" id="A0A7W9TZM6"/>
<reference evidence="6 7" key="1">
    <citation type="submission" date="2020-08" db="EMBL/GenBank/DDBJ databases">
        <title>Above-ground endophytic microbial communities from plants in different locations in the United States.</title>
        <authorList>
            <person name="Frank C."/>
        </authorList>
    </citation>
    <scope>NUCLEOTIDE SEQUENCE [LARGE SCALE GENOMIC DNA]</scope>
    <source>
        <strain evidence="6 7">WP4_2_2</strain>
    </source>
</reference>
<dbReference type="PANTHER" id="PTHR21661:SF35">
    <property type="entry name" value="EPOXIDE HYDROLASE"/>
    <property type="match status" value="1"/>
</dbReference>
<dbReference type="InterPro" id="IPR000639">
    <property type="entry name" value="Epox_hydrolase-like"/>
</dbReference>
<dbReference type="EMBL" id="JACHBW010000012">
    <property type="protein sequence ID" value="MBB6104284.1"/>
    <property type="molecule type" value="Genomic_DNA"/>
</dbReference>
<feature type="active site" description="Proton donor" evidence="4">
    <location>
        <position position="421"/>
    </location>
</feature>
<dbReference type="GO" id="GO:0004301">
    <property type="term" value="F:epoxide hydrolase activity"/>
    <property type="evidence" value="ECO:0007669"/>
    <property type="project" value="TreeGrafter"/>
</dbReference>
<evidence type="ECO:0000256" key="3">
    <source>
        <dbReference type="ARBA" id="ARBA00022801"/>
    </source>
</evidence>
<keyword evidence="7" id="KW-1185">Reference proteome</keyword>
<proteinExistence type="inferred from homology"/>